<accession>A0A934WP19</accession>
<dbReference type="PIRSF" id="PIRSF026412">
    <property type="entry name" value="Streptogrm_lyase"/>
    <property type="match status" value="1"/>
</dbReference>
<dbReference type="InterPro" id="IPR006311">
    <property type="entry name" value="TAT_signal"/>
</dbReference>
<dbReference type="GO" id="GO:0016835">
    <property type="term" value="F:carbon-oxygen lyase activity"/>
    <property type="evidence" value="ECO:0007669"/>
    <property type="project" value="UniProtKB-UniRule"/>
</dbReference>
<comment type="similarity">
    <text evidence="5">Belongs to the Vgb family.</text>
</comment>
<keyword evidence="6" id="KW-0732">Signal</keyword>
<comment type="function">
    <text evidence="5">Inactivates the type B streptogramin antibiotics by linearizing the lactone ring at the ester linkage, generating a free phenylglycine carboxylate and converting the threonyl moiety into 2-amino-butenoic acid.</text>
</comment>
<evidence type="ECO:0000256" key="2">
    <source>
        <dbReference type="ARBA" id="ARBA00022842"/>
    </source>
</evidence>
<dbReference type="SUPFAM" id="SSF63829">
    <property type="entry name" value="Calcium-dependent phosphotriesterase"/>
    <property type="match status" value="1"/>
</dbReference>
<comment type="caution">
    <text evidence="7">The sequence shown here is derived from an EMBL/GenBank/DDBJ whole genome shotgun (WGS) entry which is preliminary data.</text>
</comment>
<feature type="signal peptide" evidence="6">
    <location>
        <begin position="1"/>
        <end position="30"/>
    </location>
</feature>
<dbReference type="EMBL" id="JAEPWM010000009">
    <property type="protein sequence ID" value="MBK6008271.1"/>
    <property type="molecule type" value="Genomic_DNA"/>
</dbReference>
<evidence type="ECO:0000256" key="1">
    <source>
        <dbReference type="ARBA" id="ARBA00022723"/>
    </source>
</evidence>
<dbReference type="InterPro" id="IPR015943">
    <property type="entry name" value="WD40/YVTN_repeat-like_dom_sf"/>
</dbReference>
<reference evidence="7" key="1">
    <citation type="journal article" date="2012" name="J. Microbiol. Biotechnol.">
        <title>Ramlibacter ginsenosidimutans sp. nov., with ginsenoside-converting activity.</title>
        <authorList>
            <person name="Wang L."/>
            <person name="An D.S."/>
            <person name="Kim S.G."/>
            <person name="Jin F.X."/>
            <person name="Kim S.C."/>
            <person name="Lee S.T."/>
            <person name="Im W.T."/>
        </authorList>
    </citation>
    <scope>NUCLEOTIDE SEQUENCE</scope>
    <source>
        <strain evidence="7">KACC 17527</strain>
    </source>
</reference>
<keyword evidence="3 5" id="KW-0456">Lyase</keyword>
<dbReference type="InterPro" id="IPR051344">
    <property type="entry name" value="Vgb"/>
</dbReference>
<dbReference type="AlphaFoldDB" id="A0A934WP19"/>
<evidence type="ECO:0000313" key="7">
    <source>
        <dbReference type="EMBL" id="MBK6008271.1"/>
    </source>
</evidence>
<evidence type="ECO:0000256" key="4">
    <source>
        <dbReference type="ARBA" id="ARBA00023251"/>
    </source>
</evidence>
<dbReference type="InterPro" id="IPR011217">
    <property type="entry name" value="Vgb_bact"/>
</dbReference>
<keyword evidence="8" id="KW-1185">Reference proteome</keyword>
<comment type="subunit">
    <text evidence="5">Monomer.</text>
</comment>
<dbReference type="Proteomes" id="UP000630528">
    <property type="component" value="Unassembled WGS sequence"/>
</dbReference>
<dbReference type="PROSITE" id="PS51318">
    <property type="entry name" value="TAT"/>
    <property type="match status" value="1"/>
</dbReference>
<keyword evidence="4 5" id="KW-0046">Antibiotic resistance</keyword>
<dbReference type="GO" id="GO:0000287">
    <property type="term" value="F:magnesium ion binding"/>
    <property type="evidence" value="ECO:0007669"/>
    <property type="project" value="UniProtKB-UniRule"/>
</dbReference>
<keyword evidence="2 5" id="KW-0460">Magnesium</keyword>
<evidence type="ECO:0000256" key="3">
    <source>
        <dbReference type="ARBA" id="ARBA00023239"/>
    </source>
</evidence>
<dbReference type="GO" id="GO:0030288">
    <property type="term" value="C:outer membrane-bounded periplasmic space"/>
    <property type="evidence" value="ECO:0007669"/>
    <property type="project" value="TreeGrafter"/>
</dbReference>
<comment type="cofactor">
    <cofactor evidence="5">
        <name>Mg(2+)</name>
        <dbReference type="ChEBI" id="CHEBI:18420"/>
    </cofactor>
</comment>
<feature type="chain" id="PRO_5037251765" description="Virginiamycin B lyase" evidence="6">
    <location>
        <begin position="31"/>
        <end position="333"/>
    </location>
</feature>
<name>A0A934WP19_9BURK</name>
<dbReference type="Pfam" id="PF24684">
    <property type="entry name" value="Vgb_lyase"/>
    <property type="match status" value="1"/>
</dbReference>
<gene>
    <name evidence="7" type="ORF">JJB11_19370</name>
</gene>
<reference evidence="7" key="2">
    <citation type="submission" date="2021-01" db="EMBL/GenBank/DDBJ databases">
        <authorList>
            <person name="Kang M."/>
        </authorList>
    </citation>
    <scope>NUCLEOTIDE SEQUENCE</scope>
    <source>
        <strain evidence="7">KACC 17527</strain>
    </source>
</reference>
<dbReference type="RefSeq" id="WP_201175273.1">
    <property type="nucleotide sequence ID" value="NZ_JAEPWM010000009.1"/>
</dbReference>
<sequence>MLHSPPTRRAVLAGLAGFAAATLPCTRAHAQAGAMQSWPLATSRRTGIHDVAPAPDGGVFFSAQASGHLGWFDPGSGRTELVALGSGSAPHGVVQGPDHAAWLADGGQNAIVRVGWPDRKLTVFALPAGTPWTNLNTASFDHDGDLWFTGQAGYIGRLAVRTGQVTVKPAPRGPGPYGICTTPGGELWWCSLAGSFIAQLDRRTGESRIVEPPTRDQGARRIWSDSRGRLWVSEWNSGQLSMHDPATHAWRAWKVPGPRPMVYAVYVDDRDSVWVSDFGGNALWSFDPRSEKFERHPFAHESANVRQILGRKGEVWFGESGAERIGVIRSNSA</sequence>
<dbReference type="GO" id="GO:0046677">
    <property type="term" value="P:response to antibiotic"/>
    <property type="evidence" value="ECO:0007669"/>
    <property type="project" value="UniProtKB-UniRule"/>
</dbReference>
<proteinExistence type="inferred from homology"/>
<dbReference type="EC" id="4.2.99.-" evidence="5"/>
<dbReference type="PANTHER" id="PTHR40274:SF3">
    <property type="entry name" value="VIRGINIAMYCIN B LYASE"/>
    <property type="match status" value="1"/>
</dbReference>
<evidence type="ECO:0000256" key="6">
    <source>
        <dbReference type="SAM" id="SignalP"/>
    </source>
</evidence>
<keyword evidence="1 5" id="KW-0479">Metal-binding</keyword>
<protein>
    <recommendedName>
        <fullName evidence="5">Virginiamycin B lyase</fullName>
        <ecNumber evidence="5">4.2.99.-</ecNumber>
    </recommendedName>
    <alternativeName>
        <fullName evidence="5">Streptogramin B lyase</fullName>
    </alternativeName>
</protein>
<evidence type="ECO:0000313" key="8">
    <source>
        <dbReference type="Proteomes" id="UP000630528"/>
    </source>
</evidence>
<dbReference type="PANTHER" id="PTHR40274">
    <property type="entry name" value="VIRGINIAMYCIN B LYASE"/>
    <property type="match status" value="1"/>
</dbReference>
<dbReference type="Gene3D" id="2.130.10.10">
    <property type="entry name" value="YVTN repeat-like/Quinoprotein amine dehydrogenase"/>
    <property type="match status" value="1"/>
</dbReference>
<dbReference type="GO" id="GO:0017001">
    <property type="term" value="P:antibiotic catabolic process"/>
    <property type="evidence" value="ECO:0007669"/>
    <property type="project" value="UniProtKB-UniRule"/>
</dbReference>
<organism evidence="7 8">
    <name type="scientific">Ramlibacter ginsenosidimutans</name>
    <dbReference type="NCBI Taxonomy" id="502333"/>
    <lineage>
        <taxon>Bacteria</taxon>
        <taxon>Pseudomonadati</taxon>
        <taxon>Pseudomonadota</taxon>
        <taxon>Betaproteobacteria</taxon>
        <taxon>Burkholderiales</taxon>
        <taxon>Comamonadaceae</taxon>
        <taxon>Ramlibacter</taxon>
    </lineage>
</organism>
<evidence type="ECO:0000256" key="5">
    <source>
        <dbReference type="PIRNR" id="PIRNR026412"/>
    </source>
</evidence>